<protein>
    <submittedName>
        <fullName evidence="1">SAM domain-containing protein</fullName>
    </submittedName>
</protein>
<accession>T1HM52</accession>
<dbReference type="Gene3D" id="1.10.150.50">
    <property type="entry name" value="Transcription Factor, Ets-1"/>
    <property type="match status" value="1"/>
</dbReference>
<dbReference type="eggNOG" id="ENOG502S3Z4">
    <property type="taxonomic scope" value="Eukaryota"/>
</dbReference>
<sequence>MLTEHKWKECSPDKSIKRSQVKFDPRFIARSAVGHGMKRSFQPARFQLQTKFKPTLLLINNPPPELPKACKLEALTKDYLNDRRLPSPWYWNSAEVADWIEEIGFPQYRACFENNYICGRNLVAMEAKHFPILNITNFEHIKKISAAIRALFENLLQTRDPKIWEPPMHPIALYMAYKPYTTMKMVDFLRHWHIIPNTHGEKLHFHKCVFEVSRYYTTHKMDQYLFENNVPVKLPNDATSFLQSNNFYW</sequence>
<proteinExistence type="predicted"/>
<organism evidence="1 2">
    <name type="scientific">Rhodnius prolixus</name>
    <name type="common">Triatomid bug</name>
    <dbReference type="NCBI Taxonomy" id="13249"/>
    <lineage>
        <taxon>Eukaryota</taxon>
        <taxon>Metazoa</taxon>
        <taxon>Ecdysozoa</taxon>
        <taxon>Arthropoda</taxon>
        <taxon>Hexapoda</taxon>
        <taxon>Insecta</taxon>
        <taxon>Pterygota</taxon>
        <taxon>Neoptera</taxon>
        <taxon>Paraneoptera</taxon>
        <taxon>Hemiptera</taxon>
        <taxon>Heteroptera</taxon>
        <taxon>Panheteroptera</taxon>
        <taxon>Cimicomorpha</taxon>
        <taxon>Reduviidae</taxon>
        <taxon>Triatominae</taxon>
        <taxon>Rhodnius</taxon>
    </lineage>
</organism>
<dbReference type="InterPro" id="IPR001660">
    <property type="entry name" value="SAM"/>
</dbReference>
<dbReference type="SMART" id="SM00454">
    <property type="entry name" value="SAM"/>
    <property type="match status" value="1"/>
</dbReference>
<reference evidence="1" key="1">
    <citation type="submission" date="2015-05" db="UniProtKB">
        <authorList>
            <consortium name="EnsemblMetazoa"/>
        </authorList>
    </citation>
    <scope>IDENTIFICATION</scope>
</reference>
<dbReference type="GeneID" id="141455535"/>
<dbReference type="EnsemblMetazoa" id="RPRC005126-RA">
    <property type="protein sequence ID" value="RPRC005126-PA"/>
    <property type="gene ID" value="RPRC005126"/>
</dbReference>
<dbReference type="Proteomes" id="UP000015103">
    <property type="component" value="Unassembled WGS sequence"/>
</dbReference>
<dbReference type="AlphaFoldDB" id="T1HM52"/>
<dbReference type="RefSeq" id="XP_073986757.1">
    <property type="nucleotide sequence ID" value="XM_074130656.1"/>
</dbReference>
<dbReference type="InParanoid" id="T1HM52"/>
<keyword evidence="2" id="KW-1185">Reference proteome</keyword>
<dbReference type="PROSITE" id="PS50105">
    <property type="entry name" value="SAM_DOMAIN"/>
    <property type="match status" value="1"/>
</dbReference>
<dbReference type="Pfam" id="PF00536">
    <property type="entry name" value="SAM_1"/>
    <property type="match status" value="1"/>
</dbReference>
<dbReference type="VEuPathDB" id="VectorBase:RPRC005126"/>
<dbReference type="SUPFAM" id="SSF47769">
    <property type="entry name" value="SAM/Pointed domain"/>
    <property type="match status" value="1"/>
</dbReference>
<dbReference type="InterPro" id="IPR013761">
    <property type="entry name" value="SAM/pointed_sf"/>
</dbReference>
<name>T1HM52_RHOPR</name>
<dbReference type="EMBL" id="ACPB03026007">
    <property type="status" value="NOT_ANNOTATED_CDS"/>
    <property type="molecule type" value="Genomic_DNA"/>
</dbReference>
<dbReference type="PANTHER" id="PTHR46829:SF1">
    <property type="entry name" value="STERILE ALPHA MOTIF DOMAIN-CONTAINING PROTEIN 15"/>
    <property type="match status" value="1"/>
</dbReference>
<dbReference type="PANTHER" id="PTHR46829">
    <property type="entry name" value="STERILE ALPHA MOTIF DOMAIN-CONTAINING PROTEIN 15"/>
    <property type="match status" value="1"/>
</dbReference>
<dbReference type="HOGENOM" id="CLU_1116908_0_0_1"/>
<evidence type="ECO:0000313" key="1">
    <source>
        <dbReference type="EnsemblMetazoa" id="RPRC005126-PA"/>
    </source>
</evidence>
<evidence type="ECO:0000313" key="2">
    <source>
        <dbReference type="Proteomes" id="UP000015103"/>
    </source>
</evidence>